<accession>A0A645HJJ0</accession>
<gene>
    <name evidence="1" type="primary">yxeP_53</name>
    <name evidence="1" type="ORF">SDC9_186706</name>
</gene>
<dbReference type="EMBL" id="VSSQ01094832">
    <property type="protein sequence ID" value="MPN39178.1"/>
    <property type="molecule type" value="Genomic_DNA"/>
</dbReference>
<dbReference type="Pfam" id="PF01546">
    <property type="entry name" value="Peptidase_M20"/>
    <property type="match status" value="1"/>
</dbReference>
<dbReference type="PANTHER" id="PTHR11014:SF63">
    <property type="entry name" value="METALLOPEPTIDASE, PUTATIVE (AFU_ORTHOLOGUE AFUA_6G09600)-RELATED"/>
    <property type="match status" value="1"/>
</dbReference>
<dbReference type="Gene3D" id="3.40.630.10">
    <property type="entry name" value="Zn peptidases"/>
    <property type="match status" value="1"/>
</dbReference>
<name>A0A645HJJ0_9ZZZZ</name>
<dbReference type="SUPFAM" id="SSF55031">
    <property type="entry name" value="Bacterial exopeptidase dimerisation domain"/>
    <property type="match status" value="1"/>
</dbReference>
<dbReference type="InterPro" id="IPR002933">
    <property type="entry name" value="Peptidase_M20"/>
</dbReference>
<evidence type="ECO:0000313" key="1">
    <source>
        <dbReference type="EMBL" id="MPN39178.1"/>
    </source>
</evidence>
<sequence length="159" mass="17975">MFGHINGGTARNIITDNVKLGGTIRFLFPNEQINKPKVLEAFERIVKGICMAHQLDYKIKFIPSNPSLLNDSKMVEIVRNASAEVYGTRVNVEDFKSLAGEDFAEFSHKVPAVMTWIGIADENKKSDFPHHHACFDIDESMMKYGVELQVRSVLAYLKE</sequence>
<dbReference type="InterPro" id="IPR017439">
    <property type="entry name" value="Amidohydrolase"/>
</dbReference>
<dbReference type="PANTHER" id="PTHR11014">
    <property type="entry name" value="PEPTIDASE M20 FAMILY MEMBER"/>
    <property type="match status" value="1"/>
</dbReference>
<comment type="caution">
    <text evidence="1">The sequence shown here is derived from an EMBL/GenBank/DDBJ whole genome shotgun (WGS) entry which is preliminary data.</text>
</comment>
<dbReference type="GO" id="GO:0016787">
    <property type="term" value="F:hydrolase activity"/>
    <property type="evidence" value="ECO:0007669"/>
    <property type="project" value="UniProtKB-KW"/>
</dbReference>
<protein>
    <submittedName>
        <fullName evidence="1">Putative hydrolase YxeP</fullName>
        <ecNumber evidence="1">3.-.-.-</ecNumber>
    </submittedName>
</protein>
<organism evidence="1">
    <name type="scientific">bioreactor metagenome</name>
    <dbReference type="NCBI Taxonomy" id="1076179"/>
    <lineage>
        <taxon>unclassified sequences</taxon>
        <taxon>metagenomes</taxon>
        <taxon>ecological metagenomes</taxon>
    </lineage>
</organism>
<dbReference type="InterPro" id="IPR036264">
    <property type="entry name" value="Bact_exopeptidase_dim_dom"/>
</dbReference>
<dbReference type="SUPFAM" id="SSF53187">
    <property type="entry name" value="Zn-dependent exopeptidases"/>
    <property type="match status" value="1"/>
</dbReference>
<dbReference type="EC" id="3.-.-.-" evidence="1"/>
<dbReference type="AlphaFoldDB" id="A0A645HJJ0"/>
<proteinExistence type="predicted"/>
<reference evidence="1" key="1">
    <citation type="submission" date="2019-08" db="EMBL/GenBank/DDBJ databases">
        <authorList>
            <person name="Kucharzyk K."/>
            <person name="Murdoch R.W."/>
            <person name="Higgins S."/>
            <person name="Loffler F."/>
        </authorList>
    </citation>
    <scope>NUCLEOTIDE SEQUENCE</scope>
</reference>
<dbReference type="Gene3D" id="3.30.70.360">
    <property type="match status" value="1"/>
</dbReference>
<keyword evidence="1" id="KW-0378">Hydrolase</keyword>